<dbReference type="AlphaFoldDB" id="A0A0H3KRH2"/>
<gene>
    <name evidence="3" type="ordered locus">BMULJ_06175</name>
</gene>
<evidence type="ECO:0000256" key="2">
    <source>
        <dbReference type="SAM" id="Phobius"/>
    </source>
</evidence>
<feature type="transmembrane region" description="Helical" evidence="2">
    <location>
        <begin position="55"/>
        <end position="75"/>
    </location>
</feature>
<protein>
    <submittedName>
        <fullName evidence="3">Twin-arginine translocation pathway signal protein</fullName>
    </submittedName>
</protein>
<dbReference type="KEGG" id="bmu:Bmul_6249"/>
<dbReference type="eggNOG" id="ENOG50334V4">
    <property type="taxonomic scope" value="Bacteria"/>
</dbReference>
<proteinExistence type="predicted"/>
<sequence>MKNISPESGQALPRRLPYPSSRLFGLLLAVLSTGTSLWISVVAGEERGGSSIERGVWAAIGLVLLVAAHLIPAVTRGTAARIRLPALLLWAVCMVITGYGHATFFLAAQRHAGDVRATTVHRSSQLAEIRQPDGRSLAAIARDQAHVRQQLAVARYMRCLNRCEQQTIRRETLAAQLAALDVEAGEARRREEAADHIRSTIERQQAREEQARIDPVTAQAAQLVNASRETIDLMVALVHGAVLECVACLGWLLALHPGRRYAESHLQTLAALNAGVTGRSNVGGTDSLFPQQKLHTTAEQGKATVTPRRSIGAAGNVSPREALSRQIVDSDFFRLSHAIAEGRLRPTVKDIRGFLRCSQDKAMRMRRRLLAVIEGGPSIPPSAAARVRAEQRPRLVHSSPDQPWAA</sequence>
<keyword evidence="2" id="KW-1133">Transmembrane helix</keyword>
<dbReference type="Proteomes" id="UP000008815">
    <property type="component" value="Plasmid pTGL1"/>
</dbReference>
<evidence type="ECO:0000313" key="4">
    <source>
        <dbReference type="Proteomes" id="UP000008815"/>
    </source>
</evidence>
<name>A0A0H3KRH2_BURM1</name>
<dbReference type="RefSeq" id="WP_012211055.1">
    <property type="nucleotide sequence ID" value="NC_010070.1"/>
</dbReference>
<keyword evidence="2" id="KW-0472">Membrane</keyword>
<evidence type="ECO:0000256" key="1">
    <source>
        <dbReference type="SAM" id="MobiDB-lite"/>
    </source>
</evidence>
<geneLocation type="plasmid" evidence="3 4">
    <name>pTGL1</name>
</geneLocation>
<evidence type="ECO:0000313" key="3">
    <source>
        <dbReference type="EMBL" id="BAG47968.1"/>
    </source>
</evidence>
<keyword evidence="2" id="KW-0812">Transmembrane</keyword>
<feature type="transmembrane region" description="Helical" evidence="2">
    <location>
        <begin position="23"/>
        <end position="43"/>
    </location>
</feature>
<dbReference type="HOGENOM" id="CLU_057286_0_0_4"/>
<dbReference type="EMBL" id="AP009388">
    <property type="protein sequence ID" value="BAG47968.1"/>
    <property type="molecule type" value="Genomic_DNA"/>
</dbReference>
<reference evidence="3 4" key="1">
    <citation type="submission" date="2007-04" db="EMBL/GenBank/DDBJ databases">
        <title>Complete genome sequence of Burkholderia multivorans ATCC 17616.</title>
        <authorList>
            <person name="Ohtsubo Y."/>
            <person name="Yamashita A."/>
            <person name="Kurokawa K."/>
            <person name="Takami H."/>
            <person name="Yuhara S."/>
            <person name="Nishiyama E."/>
            <person name="Endo R."/>
            <person name="Miyazaki R."/>
            <person name="Ono A."/>
            <person name="Yano K."/>
            <person name="Ito M."/>
            <person name="Sota M."/>
            <person name="Yuji N."/>
            <person name="Hattori M."/>
            <person name="Tsuda M."/>
        </authorList>
    </citation>
    <scope>NUCLEOTIDE SEQUENCE [LARGE SCALE GENOMIC DNA]</scope>
    <source>
        <strain evidence="4">ATCC 17616 / 249</strain>
        <plasmid evidence="4">Plasmid pTGL1</plasmid>
    </source>
</reference>
<organism evidence="3 4">
    <name type="scientific">Burkholderia multivorans (strain ATCC 17616 / 249)</name>
    <dbReference type="NCBI Taxonomy" id="395019"/>
    <lineage>
        <taxon>Bacteria</taxon>
        <taxon>Pseudomonadati</taxon>
        <taxon>Pseudomonadota</taxon>
        <taxon>Betaproteobacteria</taxon>
        <taxon>Burkholderiales</taxon>
        <taxon>Burkholderiaceae</taxon>
        <taxon>Burkholderia</taxon>
        <taxon>Burkholderia cepacia complex</taxon>
    </lineage>
</organism>
<keyword evidence="3" id="KW-0614">Plasmid</keyword>
<feature type="transmembrane region" description="Helical" evidence="2">
    <location>
        <begin position="87"/>
        <end position="108"/>
    </location>
</feature>
<feature type="region of interest" description="Disordered" evidence="1">
    <location>
        <begin position="380"/>
        <end position="406"/>
    </location>
</feature>
<dbReference type="KEGG" id="bmj:BMULJ_06175"/>
<accession>A0A0H3KRH2</accession>
<keyword evidence="4" id="KW-1185">Reference proteome</keyword>